<keyword evidence="1" id="KW-0732">Signal</keyword>
<evidence type="ECO:0000313" key="3">
    <source>
        <dbReference type="Proteomes" id="UP000826195"/>
    </source>
</evidence>
<dbReference type="EMBL" id="JAHXZJ010000374">
    <property type="protein sequence ID" value="KAH0561333.1"/>
    <property type="molecule type" value="Genomic_DNA"/>
</dbReference>
<feature type="chain" id="PRO_5043753657" evidence="1">
    <location>
        <begin position="19"/>
        <end position="128"/>
    </location>
</feature>
<comment type="caution">
    <text evidence="2">The sequence shown here is derived from an EMBL/GenBank/DDBJ whole genome shotgun (WGS) entry which is preliminary data.</text>
</comment>
<dbReference type="AlphaFoldDB" id="A0AAV7IXC5"/>
<keyword evidence="3" id="KW-1185">Reference proteome</keyword>
<reference evidence="2 3" key="1">
    <citation type="journal article" date="2021" name="J. Hered.">
        <title>A chromosome-level genome assembly of the parasitoid wasp, Cotesia glomerata (Hymenoptera: Braconidae).</title>
        <authorList>
            <person name="Pinto B.J."/>
            <person name="Weis J.J."/>
            <person name="Gamble T."/>
            <person name="Ode P.J."/>
            <person name="Paul R."/>
            <person name="Zaspel J.M."/>
        </authorList>
    </citation>
    <scope>NUCLEOTIDE SEQUENCE [LARGE SCALE GENOMIC DNA]</scope>
    <source>
        <strain evidence="2">CgM1</strain>
    </source>
</reference>
<organism evidence="2 3">
    <name type="scientific">Cotesia glomerata</name>
    <name type="common">Lepidopteran parasitic wasp</name>
    <name type="synonym">Apanteles glomeratus</name>
    <dbReference type="NCBI Taxonomy" id="32391"/>
    <lineage>
        <taxon>Eukaryota</taxon>
        <taxon>Metazoa</taxon>
        <taxon>Ecdysozoa</taxon>
        <taxon>Arthropoda</taxon>
        <taxon>Hexapoda</taxon>
        <taxon>Insecta</taxon>
        <taxon>Pterygota</taxon>
        <taxon>Neoptera</taxon>
        <taxon>Endopterygota</taxon>
        <taxon>Hymenoptera</taxon>
        <taxon>Apocrita</taxon>
        <taxon>Ichneumonoidea</taxon>
        <taxon>Braconidae</taxon>
        <taxon>Microgastrinae</taxon>
        <taxon>Cotesia</taxon>
    </lineage>
</organism>
<sequence>MMNPFNYLLILFATLAHSQLSTERLNVTCTFYGTKIKLTQSEPFTGVMYINKDRKNICKQTYKNVTTPMFNIKHDTCSTVNKNGSTFNLIVKSNNNKTIGYSVKCSFVNTTQPTNWDLERKFKETINF</sequence>
<evidence type="ECO:0000256" key="1">
    <source>
        <dbReference type="SAM" id="SignalP"/>
    </source>
</evidence>
<name>A0AAV7IXC5_COTGL</name>
<protein>
    <submittedName>
        <fullName evidence="2">Uncharacterized protein</fullName>
    </submittedName>
</protein>
<evidence type="ECO:0000313" key="2">
    <source>
        <dbReference type="EMBL" id="KAH0561333.1"/>
    </source>
</evidence>
<feature type="signal peptide" evidence="1">
    <location>
        <begin position="1"/>
        <end position="18"/>
    </location>
</feature>
<dbReference type="Proteomes" id="UP000826195">
    <property type="component" value="Unassembled WGS sequence"/>
</dbReference>
<proteinExistence type="predicted"/>
<gene>
    <name evidence="2" type="ORF">KQX54_016236</name>
</gene>
<accession>A0AAV7IXC5</accession>